<evidence type="ECO:0000259" key="3">
    <source>
        <dbReference type="PROSITE" id="PS51207"/>
    </source>
</evidence>
<dbReference type="AlphaFoldDB" id="A0AAV9S0S5"/>
<feature type="compositionally biased region" description="Low complexity" evidence="1">
    <location>
        <begin position="15"/>
        <end position="24"/>
    </location>
</feature>
<protein>
    <recommendedName>
        <fullName evidence="3">PXA domain-containing protein</fullName>
    </recommendedName>
</protein>
<feature type="domain" description="PXA" evidence="3">
    <location>
        <begin position="142"/>
        <end position="223"/>
    </location>
</feature>
<dbReference type="PANTHER" id="PTHR22775">
    <property type="entry name" value="SORTING NEXIN"/>
    <property type="match status" value="1"/>
</dbReference>
<evidence type="ECO:0000256" key="1">
    <source>
        <dbReference type="SAM" id="MobiDB-lite"/>
    </source>
</evidence>
<evidence type="ECO:0000313" key="4">
    <source>
        <dbReference type="EMBL" id="KAK5614876.1"/>
    </source>
</evidence>
<keyword evidence="2" id="KW-1133">Transmembrane helix</keyword>
<name>A0AAV9S0S5_9TELE</name>
<reference evidence="4 5" key="1">
    <citation type="submission" date="2021-06" db="EMBL/GenBank/DDBJ databases">
        <authorList>
            <person name="Palmer J.M."/>
        </authorList>
    </citation>
    <scope>NUCLEOTIDE SEQUENCE [LARGE SCALE GENOMIC DNA]</scope>
    <source>
        <strain evidence="4 5">MEX-2019</strain>
        <tissue evidence="4">Muscle</tissue>
    </source>
</reference>
<gene>
    <name evidence="4" type="ORF">CRENBAI_010445</name>
</gene>
<proteinExistence type="predicted"/>
<keyword evidence="5" id="KW-1185">Reference proteome</keyword>
<feature type="non-terminal residue" evidence="4">
    <location>
        <position position="223"/>
    </location>
</feature>
<feature type="transmembrane region" description="Helical" evidence="2">
    <location>
        <begin position="75"/>
        <end position="95"/>
    </location>
</feature>
<accession>A0AAV9S0S5</accession>
<comment type="caution">
    <text evidence="4">The sequence shown here is derived from an EMBL/GenBank/DDBJ whole genome shotgun (WGS) entry which is preliminary data.</text>
</comment>
<feature type="transmembrane region" description="Helical" evidence="2">
    <location>
        <begin position="45"/>
        <end position="63"/>
    </location>
</feature>
<dbReference type="InterPro" id="IPR003114">
    <property type="entry name" value="Phox_assoc"/>
</dbReference>
<evidence type="ECO:0000256" key="2">
    <source>
        <dbReference type="SAM" id="Phobius"/>
    </source>
</evidence>
<dbReference type="PROSITE" id="PS51207">
    <property type="entry name" value="PXA"/>
    <property type="match status" value="1"/>
</dbReference>
<keyword evidence="2" id="KW-0472">Membrane</keyword>
<organism evidence="4 5">
    <name type="scientific">Crenichthys baileyi</name>
    <name type="common">White River springfish</name>
    <dbReference type="NCBI Taxonomy" id="28760"/>
    <lineage>
        <taxon>Eukaryota</taxon>
        <taxon>Metazoa</taxon>
        <taxon>Chordata</taxon>
        <taxon>Craniata</taxon>
        <taxon>Vertebrata</taxon>
        <taxon>Euteleostomi</taxon>
        <taxon>Actinopterygii</taxon>
        <taxon>Neopterygii</taxon>
        <taxon>Teleostei</taxon>
        <taxon>Neoteleostei</taxon>
        <taxon>Acanthomorphata</taxon>
        <taxon>Ovalentaria</taxon>
        <taxon>Atherinomorphae</taxon>
        <taxon>Cyprinodontiformes</taxon>
        <taxon>Goodeidae</taxon>
        <taxon>Crenichthys</taxon>
    </lineage>
</organism>
<dbReference type="Proteomes" id="UP001311232">
    <property type="component" value="Unassembled WGS sequence"/>
</dbReference>
<dbReference type="PANTHER" id="PTHR22775:SF48">
    <property type="entry name" value="SORTING NEXIN-25"/>
    <property type="match status" value="1"/>
</dbReference>
<dbReference type="Pfam" id="PF02194">
    <property type="entry name" value="PXA"/>
    <property type="match status" value="1"/>
</dbReference>
<dbReference type="EMBL" id="JAHHUM010001066">
    <property type="protein sequence ID" value="KAK5614876.1"/>
    <property type="molecule type" value="Genomic_DNA"/>
</dbReference>
<feature type="compositionally biased region" description="Polar residues" evidence="1">
    <location>
        <begin position="1"/>
        <end position="10"/>
    </location>
</feature>
<dbReference type="GO" id="GO:0035091">
    <property type="term" value="F:phosphatidylinositol binding"/>
    <property type="evidence" value="ECO:0007669"/>
    <property type="project" value="TreeGrafter"/>
</dbReference>
<sequence>MPTPSTTTTPLAGGSSSSSSSSSSIREEEPMSASPDSIGGSSSRVVPAFCLGVVAAVGFQLAWGGLTLTSFLLKLFIYVSFALLCFLAGSFVLLVRKSPLKVSCFDRNRRQSAARLEFFNRLMSRFLVPAQESSQSRRVVVSHNVDKALKEVFDYAYRDYILSWYIPLSRDEGQLYSMLLEDWWQMIGQLRSRLADIDVVSVVCYDSVRILHSHFTDLKAASG</sequence>
<dbReference type="GO" id="GO:0005768">
    <property type="term" value="C:endosome"/>
    <property type="evidence" value="ECO:0007669"/>
    <property type="project" value="TreeGrafter"/>
</dbReference>
<feature type="region of interest" description="Disordered" evidence="1">
    <location>
        <begin position="1"/>
        <end position="39"/>
    </location>
</feature>
<keyword evidence="2" id="KW-0812">Transmembrane</keyword>
<evidence type="ECO:0000313" key="5">
    <source>
        <dbReference type="Proteomes" id="UP001311232"/>
    </source>
</evidence>